<feature type="domain" description="BPTI/Kunitz inhibitor" evidence="3">
    <location>
        <begin position="274"/>
        <end position="324"/>
    </location>
</feature>
<dbReference type="Pfam" id="PF00014">
    <property type="entry name" value="Kunitz_BPTI"/>
    <property type="match status" value="3"/>
</dbReference>
<dbReference type="EMBL" id="CAUEEQ010026954">
    <property type="protein sequence ID" value="CAJ0947558.1"/>
    <property type="molecule type" value="Genomic_DNA"/>
</dbReference>
<dbReference type="PRINTS" id="PR00759">
    <property type="entry name" value="BASICPTASE"/>
</dbReference>
<reference evidence="4" key="1">
    <citation type="submission" date="2023-07" db="EMBL/GenBank/DDBJ databases">
        <authorList>
            <person name="Stuckert A."/>
        </authorList>
    </citation>
    <scope>NUCLEOTIDE SEQUENCE</scope>
</reference>
<dbReference type="Gene3D" id="4.10.410.10">
    <property type="entry name" value="Pancreatic trypsin inhibitor Kunitz domain"/>
    <property type="match status" value="3"/>
</dbReference>
<dbReference type="InterPro" id="IPR020901">
    <property type="entry name" value="Prtase_inh_Kunz-CS"/>
</dbReference>
<comment type="caution">
    <text evidence="4">The sequence shown here is derived from an EMBL/GenBank/DDBJ whole genome shotgun (WGS) entry which is preliminary data.</text>
</comment>
<evidence type="ECO:0000256" key="2">
    <source>
        <dbReference type="SAM" id="Phobius"/>
    </source>
</evidence>
<evidence type="ECO:0000313" key="5">
    <source>
        <dbReference type="Proteomes" id="UP001176940"/>
    </source>
</evidence>
<protein>
    <recommendedName>
        <fullName evidence="3">BPTI/Kunitz inhibitor domain-containing protein</fullName>
    </recommendedName>
</protein>
<evidence type="ECO:0000313" key="4">
    <source>
        <dbReference type="EMBL" id="CAJ0947558.1"/>
    </source>
</evidence>
<name>A0ABN9LPV0_9NEOB</name>
<dbReference type="CDD" id="cd22617">
    <property type="entry name" value="Kunitz_TFPI2_2-like"/>
    <property type="match status" value="1"/>
</dbReference>
<dbReference type="PROSITE" id="PS50279">
    <property type="entry name" value="BPTI_KUNITZ_2"/>
    <property type="match status" value="3"/>
</dbReference>
<dbReference type="InterPro" id="IPR036880">
    <property type="entry name" value="Kunitz_BPTI_sf"/>
</dbReference>
<dbReference type="SMART" id="SM00131">
    <property type="entry name" value="KU"/>
    <property type="match status" value="3"/>
</dbReference>
<organism evidence="4 5">
    <name type="scientific">Ranitomeya imitator</name>
    <name type="common">mimic poison frog</name>
    <dbReference type="NCBI Taxonomy" id="111125"/>
    <lineage>
        <taxon>Eukaryota</taxon>
        <taxon>Metazoa</taxon>
        <taxon>Chordata</taxon>
        <taxon>Craniata</taxon>
        <taxon>Vertebrata</taxon>
        <taxon>Euteleostomi</taxon>
        <taxon>Amphibia</taxon>
        <taxon>Batrachia</taxon>
        <taxon>Anura</taxon>
        <taxon>Neobatrachia</taxon>
        <taxon>Hyloidea</taxon>
        <taxon>Dendrobatidae</taxon>
        <taxon>Dendrobatinae</taxon>
        <taxon>Ranitomeya</taxon>
    </lineage>
</organism>
<feature type="domain" description="BPTI/Kunitz inhibitor" evidence="3">
    <location>
        <begin position="129"/>
        <end position="179"/>
    </location>
</feature>
<dbReference type="InterPro" id="IPR002223">
    <property type="entry name" value="Kunitz_BPTI"/>
</dbReference>
<evidence type="ECO:0000259" key="3">
    <source>
        <dbReference type="PROSITE" id="PS50279"/>
    </source>
</evidence>
<dbReference type="SUPFAM" id="SSF57362">
    <property type="entry name" value="BPTI-like"/>
    <property type="match status" value="3"/>
</dbReference>
<accession>A0ABN9LPV0</accession>
<dbReference type="PANTHER" id="PTHR10083:SF374">
    <property type="entry name" value="BPTI_KUNITZ INHIBITOR DOMAIN-CONTAINING PROTEIN"/>
    <property type="match status" value="1"/>
</dbReference>
<sequence>MELGSKAFTGKTEGLARSYRERVHKSLVYWDIDDVCSRRGESLRPLLLLQASALFVYKSSLGSRVCLLKLHPAPPCTKAFVRLSLKFRVQEMSATTMQVYAAQVLAAATLLVQAIAQDGTSAARNMSACLLPMDGGPCKATLPHYYYDRYTQTCQEFLYGGCGGNANNFETLEDCEKTCWKIKNDSSMHVNEKILQSTAKNLEKVDLLEVPKICRMEPEEGRCRAFLKRYAFNLITMKCEKFIFSGCYGNDNNFKDEASCLETCAPKRNAPSFCYSPKDEGSCSASVPRYYFNIESKACEEFAYTGCGGNSNNFVRIEDCNKVCKKVCLQGKTLHFIPLAIALPLAIVNIALLAGSSGTQRGASALAS</sequence>
<keyword evidence="2" id="KW-0472">Membrane</keyword>
<proteinExistence type="predicted"/>
<gene>
    <name evidence="4" type="ORF">RIMI_LOCUS11738199</name>
</gene>
<keyword evidence="5" id="KW-1185">Reference proteome</keyword>
<dbReference type="InterPro" id="IPR050098">
    <property type="entry name" value="TFPI/VKTCI-like"/>
</dbReference>
<dbReference type="PROSITE" id="PS00280">
    <property type="entry name" value="BPTI_KUNITZ_1"/>
    <property type="match status" value="2"/>
</dbReference>
<feature type="domain" description="BPTI/Kunitz inhibitor" evidence="3">
    <location>
        <begin position="214"/>
        <end position="264"/>
    </location>
</feature>
<dbReference type="PANTHER" id="PTHR10083">
    <property type="entry name" value="KUNITZ-TYPE PROTEASE INHIBITOR-RELATED"/>
    <property type="match status" value="1"/>
</dbReference>
<dbReference type="Proteomes" id="UP001176940">
    <property type="component" value="Unassembled WGS sequence"/>
</dbReference>
<feature type="transmembrane region" description="Helical" evidence="2">
    <location>
        <begin position="334"/>
        <end position="354"/>
    </location>
</feature>
<dbReference type="CDD" id="cd22616">
    <property type="entry name" value="Kunitz_TFPI2_1-like"/>
    <property type="match status" value="1"/>
</dbReference>
<evidence type="ECO:0000256" key="1">
    <source>
        <dbReference type="ARBA" id="ARBA00023157"/>
    </source>
</evidence>
<keyword evidence="1" id="KW-1015">Disulfide bond</keyword>
<keyword evidence="2" id="KW-0812">Transmembrane</keyword>
<dbReference type="CDD" id="cd22615">
    <property type="entry name" value="Kunitz_TFPI1_TFPI2_3-like"/>
    <property type="match status" value="1"/>
</dbReference>
<keyword evidence="2" id="KW-1133">Transmembrane helix</keyword>